<feature type="region of interest" description="Disordered" evidence="1">
    <location>
        <begin position="283"/>
        <end position="303"/>
    </location>
</feature>
<evidence type="ECO:0000256" key="1">
    <source>
        <dbReference type="SAM" id="MobiDB-lite"/>
    </source>
</evidence>
<dbReference type="OrthoDB" id="691951at2759"/>
<dbReference type="Gramene" id="PUZ61943">
    <property type="protein sequence ID" value="PUZ61943"/>
    <property type="gene ID" value="GQ55_4G318600"/>
</dbReference>
<proteinExistence type="predicted"/>
<sequence length="303" mass="32567">MSMATRMPPGKRSRPWADLPTELVDAVVSRLELDVFSAARLAAVRAPWARTVAAAKPYLPFGAVPAGVARYNDSDDEYNDYTFDSLDLCAAGARPFRDRFWVGGRGAWLAAVDEDCNAKLLNLYTGGRVGLPAVSTIPGVEPSGYHCKDTYTYTFRKIVVCDTPSASGAGAYLAVAIVTTLILAVARGGDRSWRTLKNHRDMLAGYDDAVHKGRVFAVDVAGSVFAWDLPRAAGSRPDPQRVAAPGATSNGESVYQWNLAESADGRRLILACTHGRYANHETTGAAGRSRCPPRIGTRTTMAL</sequence>
<evidence type="ECO:0000313" key="3">
    <source>
        <dbReference type="EMBL" id="PUZ61943.1"/>
    </source>
</evidence>
<dbReference type="InterPro" id="IPR050942">
    <property type="entry name" value="F-box_BR-signaling"/>
</dbReference>
<dbReference type="EMBL" id="CM009752">
    <property type="protein sequence ID" value="PUZ61943.1"/>
    <property type="molecule type" value="Genomic_DNA"/>
</dbReference>
<dbReference type="Pfam" id="PF03478">
    <property type="entry name" value="Beta-prop_KIB1-4"/>
    <property type="match status" value="1"/>
</dbReference>
<evidence type="ECO:0000313" key="4">
    <source>
        <dbReference type="Proteomes" id="UP000244336"/>
    </source>
</evidence>
<protein>
    <recommendedName>
        <fullName evidence="2">KIB1-4 beta-propeller domain-containing protein</fullName>
    </recommendedName>
</protein>
<feature type="domain" description="KIB1-4 beta-propeller" evidence="2">
    <location>
        <begin position="95"/>
        <end position="270"/>
    </location>
</feature>
<evidence type="ECO:0000259" key="2">
    <source>
        <dbReference type="Pfam" id="PF03478"/>
    </source>
</evidence>
<dbReference type="InterPro" id="IPR005174">
    <property type="entry name" value="KIB1-4_b-propeller"/>
</dbReference>
<dbReference type="PANTHER" id="PTHR44259">
    <property type="entry name" value="OS07G0183000 PROTEIN-RELATED"/>
    <property type="match status" value="1"/>
</dbReference>
<accession>A0A2T7E270</accession>
<dbReference type="PANTHER" id="PTHR44259:SF57">
    <property type="entry name" value="DUF1618 DOMAIN-CONTAINING PROTEIN"/>
    <property type="match status" value="1"/>
</dbReference>
<dbReference type="Proteomes" id="UP000244336">
    <property type="component" value="Chromosome 4"/>
</dbReference>
<organism evidence="3 4">
    <name type="scientific">Panicum hallii var. hallii</name>
    <dbReference type="NCBI Taxonomy" id="1504633"/>
    <lineage>
        <taxon>Eukaryota</taxon>
        <taxon>Viridiplantae</taxon>
        <taxon>Streptophyta</taxon>
        <taxon>Embryophyta</taxon>
        <taxon>Tracheophyta</taxon>
        <taxon>Spermatophyta</taxon>
        <taxon>Magnoliopsida</taxon>
        <taxon>Liliopsida</taxon>
        <taxon>Poales</taxon>
        <taxon>Poaceae</taxon>
        <taxon>PACMAD clade</taxon>
        <taxon>Panicoideae</taxon>
        <taxon>Panicodae</taxon>
        <taxon>Paniceae</taxon>
        <taxon>Panicinae</taxon>
        <taxon>Panicum</taxon>
        <taxon>Panicum sect. Panicum</taxon>
    </lineage>
</organism>
<reference evidence="3 4" key="1">
    <citation type="submission" date="2018-04" db="EMBL/GenBank/DDBJ databases">
        <title>WGS assembly of Panicum hallii var. hallii HAL2.</title>
        <authorList>
            <person name="Lovell J."/>
            <person name="Jenkins J."/>
            <person name="Lowry D."/>
            <person name="Mamidi S."/>
            <person name="Sreedasyam A."/>
            <person name="Weng X."/>
            <person name="Barry K."/>
            <person name="Bonette J."/>
            <person name="Campitelli B."/>
            <person name="Daum C."/>
            <person name="Gordon S."/>
            <person name="Gould B."/>
            <person name="Lipzen A."/>
            <person name="MacQueen A."/>
            <person name="Palacio-Mejia J."/>
            <person name="Plott C."/>
            <person name="Shakirov E."/>
            <person name="Shu S."/>
            <person name="Yoshinaga Y."/>
            <person name="Zane M."/>
            <person name="Rokhsar D."/>
            <person name="Grimwood J."/>
            <person name="Schmutz J."/>
            <person name="Juenger T."/>
        </authorList>
    </citation>
    <scope>NUCLEOTIDE SEQUENCE [LARGE SCALE GENOMIC DNA]</scope>
    <source>
        <strain evidence="4">cv. HAL2</strain>
    </source>
</reference>
<keyword evidence="4" id="KW-1185">Reference proteome</keyword>
<dbReference type="AlphaFoldDB" id="A0A2T7E270"/>
<gene>
    <name evidence="3" type="ORF">GQ55_4G318600</name>
</gene>
<dbReference type="STRING" id="1504633.A0A2T7E270"/>
<name>A0A2T7E270_9POAL</name>